<accession>A0A915A1C1</accession>
<dbReference type="AlphaFoldDB" id="A0A915A1C1"/>
<dbReference type="WBParaSite" id="PgE153_g002_t03">
    <property type="protein sequence ID" value="PgE153_g002_t03"/>
    <property type="gene ID" value="PgE153_g002"/>
</dbReference>
<name>A0A915A1C1_PARUN</name>
<organism evidence="1 2">
    <name type="scientific">Parascaris univalens</name>
    <name type="common">Nematode worm</name>
    <dbReference type="NCBI Taxonomy" id="6257"/>
    <lineage>
        <taxon>Eukaryota</taxon>
        <taxon>Metazoa</taxon>
        <taxon>Ecdysozoa</taxon>
        <taxon>Nematoda</taxon>
        <taxon>Chromadorea</taxon>
        <taxon>Rhabditida</taxon>
        <taxon>Spirurina</taxon>
        <taxon>Ascaridomorpha</taxon>
        <taxon>Ascaridoidea</taxon>
        <taxon>Ascarididae</taxon>
        <taxon>Parascaris</taxon>
    </lineage>
</organism>
<protein>
    <submittedName>
        <fullName evidence="2">Tubulin beta chain</fullName>
    </submittedName>
</protein>
<keyword evidence="1" id="KW-1185">Reference proteome</keyword>
<evidence type="ECO:0000313" key="2">
    <source>
        <dbReference type="WBParaSite" id="PgE153_g002_t03"/>
    </source>
</evidence>
<reference evidence="2" key="1">
    <citation type="submission" date="2022-11" db="UniProtKB">
        <authorList>
            <consortium name="WormBaseParasite"/>
        </authorList>
    </citation>
    <scope>IDENTIFICATION</scope>
</reference>
<dbReference type="Proteomes" id="UP000887569">
    <property type="component" value="Unplaced"/>
</dbReference>
<proteinExistence type="predicted"/>
<sequence>MICNNTSSFLTNMSPEPRWPSSVLWSADFVSFFASLYKVREGFSFVGFRCGAGALQCNIVYASAG</sequence>
<evidence type="ECO:0000313" key="1">
    <source>
        <dbReference type="Proteomes" id="UP000887569"/>
    </source>
</evidence>